<evidence type="ECO:0000313" key="2">
    <source>
        <dbReference type="Proteomes" id="UP000813385"/>
    </source>
</evidence>
<name>A0A8K0TN28_9PEZI</name>
<comment type="caution">
    <text evidence="1">The sequence shown here is derived from an EMBL/GenBank/DDBJ whole genome shotgun (WGS) entry which is preliminary data.</text>
</comment>
<sequence>MEDPSYDGFAWRETRPGVWERDIDEAERFYSHLIRAYEGSGRMFFAVTGHVSLAIDVAADSSPEETSARIDSALRHAWLKMRFDCPTIASQVIWDWSQGRLRKVYETFNGDASQRFWLDQTFRILDNGQTGAQFANSDPPAPALATLFVVKPPHLTPHQVRRDLVLRAPHDIIDGVGTLHLLNSLIANAVNPFKMQNFYAPPVFGSEVQRLSAPLRVAASISPTLSAQQRIRLSELAAQNTAVKTGVEIATVPYRAGALVPGRHQRVAVELTEYQTQAVLQACKRVQATVTHAFHAAIALAIRDRQQRTPKQRKVRYVSYILANERPQCSFGTSQHAAAIYRCSVPSGAPQQTQHAAAVYHSVPAKSLSVDLTVPHVNRDIELAERNEEFRAILVHMRNFYRGIRDDKEHIHFSPASWAERTPAWFPRDDGRPPTIPAPNAAPNVSISSMGLIDGIIRPEQGPFRVYSPWVTGEELGTGLGVFLGTFRGRLELSAAYNDAWHDEAEVQVFLNDCWRAVREGLGLSV</sequence>
<dbReference type="InterPro" id="IPR023213">
    <property type="entry name" value="CAT-like_dom_sf"/>
</dbReference>
<dbReference type="Gene3D" id="3.30.559.30">
    <property type="entry name" value="Nonribosomal peptide synthetase, condensation domain"/>
    <property type="match status" value="1"/>
</dbReference>
<gene>
    <name evidence="1" type="ORF">B0T11DRAFT_270147</name>
</gene>
<dbReference type="EMBL" id="JAGPXD010000001">
    <property type="protein sequence ID" value="KAH7375339.1"/>
    <property type="molecule type" value="Genomic_DNA"/>
</dbReference>
<evidence type="ECO:0000313" key="1">
    <source>
        <dbReference type="EMBL" id="KAH7375339.1"/>
    </source>
</evidence>
<dbReference type="OrthoDB" id="2548233at2759"/>
<dbReference type="PANTHER" id="PTHR42034">
    <property type="entry name" value="CHROMOSOME 7, WHOLE GENOME SHOTGUN SEQUENCE-RELATED"/>
    <property type="match status" value="1"/>
</dbReference>
<dbReference type="PANTHER" id="PTHR42034:SF1">
    <property type="entry name" value="CONDENSATION DOMAIN-CONTAINING PROTEIN"/>
    <property type="match status" value="1"/>
</dbReference>
<dbReference type="Proteomes" id="UP000813385">
    <property type="component" value="Unassembled WGS sequence"/>
</dbReference>
<organism evidence="1 2">
    <name type="scientific">Plectosphaerella cucumerina</name>
    <dbReference type="NCBI Taxonomy" id="40658"/>
    <lineage>
        <taxon>Eukaryota</taxon>
        <taxon>Fungi</taxon>
        <taxon>Dikarya</taxon>
        <taxon>Ascomycota</taxon>
        <taxon>Pezizomycotina</taxon>
        <taxon>Sordariomycetes</taxon>
        <taxon>Hypocreomycetidae</taxon>
        <taxon>Glomerellales</taxon>
        <taxon>Plectosphaerellaceae</taxon>
        <taxon>Plectosphaerella</taxon>
    </lineage>
</organism>
<dbReference type="Gene3D" id="3.30.559.10">
    <property type="entry name" value="Chloramphenicol acetyltransferase-like domain"/>
    <property type="match status" value="1"/>
</dbReference>
<reference evidence="1" key="1">
    <citation type="journal article" date="2021" name="Nat. Commun.">
        <title>Genetic determinants of endophytism in the Arabidopsis root mycobiome.</title>
        <authorList>
            <person name="Mesny F."/>
            <person name="Miyauchi S."/>
            <person name="Thiergart T."/>
            <person name="Pickel B."/>
            <person name="Atanasova L."/>
            <person name="Karlsson M."/>
            <person name="Huettel B."/>
            <person name="Barry K.W."/>
            <person name="Haridas S."/>
            <person name="Chen C."/>
            <person name="Bauer D."/>
            <person name="Andreopoulos W."/>
            <person name="Pangilinan J."/>
            <person name="LaButti K."/>
            <person name="Riley R."/>
            <person name="Lipzen A."/>
            <person name="Clum A."/>
            <person name="Drula E."/>
            <person name="Henrissat B."/>
            <person name="Kohler A."/>
            <person name="Grigoriev I.V."/>
            <person name="Martin F.M."/>
            <person name="Hacquard S."/>
        </authorList>
    </citation>
    <scope>NUCLEOTIDE SEQUENCE</scope>
    <source>
        <strain evidence="1">MPI-CAGE-AT-0016</strain>
    </source>
</reference>
<dbReference type="AlphaFoldDB" id="A0A8K0TN28"/>
<accession>A0A8K0TN28</accession>
<proteinExistence type="predicted"/>
<keyword evidence="2" id="KW-1185">Reference proteome</keyword>
<protein>
    <submittedName>
        <fullName evidence="1">Uncharacterized protein</fullName>
    </submittedName>
</protein>